<sequence length="199" mass="21541">MRFFNGLAVLLLAGAAGAGGLWYTWGRDLPSVSDLDVLEFSGQTRVYDRAGTLVGTLTPSLSSGGSVNRNLLKPSQISPWLQKAVVTSEDRRFYQHSGVDAIGIARGLLKGLLKNDLEGGSSITQQVVKNTLLDDLEGARTAERKFKEAVLAYQLERNFDKGQILNAYLNVIYWGDGGSRDIIGAGARRTRTSARVPPS</sequence>
<comment type="caution">
    <text evidence="10">The sequence shown here is derived from an EMBL/GenBank/DDBJ whole genome shotgun (WGS) entry which is preliminary data.</text>
</comment>
<dbReference type="PANTHER" id="PTHR32282">
    <property type="entry name" value="BINDING PROTEIN TRANSPEPTIDASE, PUTATIVE-RELATED"/>
    <property type="match status" value="1"/>
</dbReference>
<feature type="domain" description="Glycosyl transferase family 51" evidence="9">
    <location>
        <begin position="66"/>
        <end position="177"/>
    </location>
</feature>
<keyword evidence="3" id="KW-0812">Transmembrane</keyword>
<accession>A0ABW1ZQ85</accession>
<evidence type="ECO:0000313" key="10">
    <source>
        <dbReference type="EMBL" id="MFC6661642.1"/>
    </source>
</evidence>
<dbReference type="InterPro" id="IPR050396">
    <property type="entry name" value="Glycosyltr_51/Transpeptidase"/>
</dbReference>
<evidence type="ECO:0000256" key="5">
    <source>
        <dbReference type="ARBA" id="ARBA00022984"/>
    </source>
</evidence>
<evidence type="ECO:0000313" key="11">
    <source>
        <dbReference type="Proteomes" id="UP001596317"/>
    </source>
</evidence>
<keyword evidence="2" id="KW-0808">Transferase</keyword>
<organism evidence="10 11">
    <name type="scientific">Deinococcus multiflagellatus</name>
    <dbReference type="NCBI Taxonomy" id="1656887"/>
    <lineage>
        <taxon>Bacteria</taxon>
        <taxon>Thermotogati</taxon>
        <taxon>Deinococcota</taxon>
        <taxon>Deinococci</taxon>
        <taxon>Deinococcales</taxon>
        <taxon>Deinococcaceae</taxon>
        <taxon>Deinococcus</taxon>
    </lineage>
</organism>
<evidence type="ECO:0000259" key="9">
    <source>
        <dbReference type="Pfam" id="PF00912"/>
    </source>
</evidence>
<reference evidence="11" key="1">
    <citation type="journal article" date="2019" name="Int. J. Syst. Evol. Microbiol.">
        <title>The Global Catalogue of Microorganisms (GCM) 10K type strain sequencing project: providing services to taxonomists for standard genome sequencing and annotation.</title>
        <authorList>
            <consortium name="The Broad Institute Genomics Platform"/>
            <consortium name="The Broad Institute Genome Sequencing Center for Infectious Disease"/>
            <person name="Wu L."/>
            <person name="Ma J."/>
        </authorList>
    </citation>
    <scope>NUCLEOTIDE SEQUENCE [LARGE SCALE GENOMIC DNA]</scope>
    <source>
        <strain evidence="11">CCUG 63830</strain>
    </source>
</reference>
<evidence type="ECO:0000256" key="6">
    <source>
        <dbReference type="ARBA" id="ARBA00022989"/>
    </source>
</evidence>
<keyword evidence="11" id="KW-1185">Reference proteome</keyword>
<dbReference type="Pfam" id="PF00912">
    <property type="entry name" value="Transgly"/>
    <property type="match status" value="1"/>
</dbReference>
<dbReference type="Gene3D" id="1.10.3810.10">
    <property type="entry name" value="Biosynthetic peptidoglycan transglycosylase-like"/>
    <property type="match status" value="1"/>
</dbReference>
<evidence type="ECO:0000256" key="4">
    <source>
        <dbReference type="ARBA" id="ARBA00022960"/>
    </source>
</evidence>
<evidence type="ECO:0000256" key="7">
    <source>
        <dbReference type="ARBA" id="ARBA00023136"/>
    </source>
</evidence>
<dbReference type="InterPro" id="IPR023346">
    <property type="entry name" value="Lysozyme-like_dom_sf"/>
</dbReference>
<dbReference type="EMBL" id="JBHSWB010000001">
    <property type="protein sequence ID" value="MFC6661642.1"/>
    <property type="molecule type" value="Genomic_DNA"/>
</dbReference>
<dbReference type="InterPro" id="IPR036950">
    <property type="entry name" value="PBP_transglycosylase"/>
</dbReference>
<evidence type="ECO:0000256" key="3">
    <source>
        <dbReference type="ARBA" id="ARBA00022692"/>
    </source>
</evidence>
<keyword evidence="4" id="KW-0133">Cell shape</keyword>
<dbReference type="InterPro" id="IPR001264">
    <property type="entry name" value="Glyco_trans_51"/>
</dbReference>
<keyword evidence="8" id="KW-0961">Cell wall biogenesis/degradation</keyword>
<keyword evidence="6" id="KW-1133">Transmembrane helix</keyword>
<dbReference type="SUPFAM" id="SSF53955">
    <property type="entry name" value="Lysozyme-like"/>
    <property type="match status" value="1"/>
</dbReference>
<evidence type="ECO:0000256" key="2">
    <source>
        <dbReference type="ARBA" id="ARBA00022679"/>
    </source>
</evidence>
<dbReference type="Proteomes" id="UP001596317">
    <property type="component" value="Unassembled WGS sequence"/>
</dbReference>
<name>A0ABW1ZQ85_9DEIO</name>
<keyword evidence="5" id="KW-0573">Peptidoglycan synthesis</keyword>
<evidence type="ECO:0000256" key="8">
    <source>
        <dbReference type="ARBA" id="ARBA00023316"/>
    </source>
</evidence>
<keyword evidence="7" id="KW-0472">Membrane</keyword>
<proteinExistence type="predicted"/>
<dbReference type="PANTHER" id="PTHR32282:SF27">
    <property type="entry name" value="PENICILLIN-BINDING PROTEIN 1A"/>
    <property type="match status" value="1"/>
</dbReference>
<gene>
    <name evidence="10" type="ORF">ACFP90_15865</name>
</gene>
<protein>
    <submittedName>
        <fullName evidence="10">Transglycosylase domain-containing protein</fullName>
    </submittedName>
</protein>
<dbReference type="RefSeq" id="WP_380057220.1">
    <property type="nucleotide sequence ID" value="NZ_JBHSWB010000001.1"/>
</dbReference>
<comment type="subcellular location">
    <subcellularLocation>
        <location evidence="1">Membrane</location>
    </subcellularLocation>
</comment>
<evidence type="ECO:0000256" key="1">
    <source>
        <dbReference type="ARBA" id="ARBA00004370"/>
    </source>
</evidence>